<accession>A0A1E5WHY0</accession>
<keyword evidence="9" id="KW-0812">Transmembrane</keyword>
<evidence type="ECO:0000256" key="5">
    <source>
        <dbReference type="ARBA" id="ARBA00013211"/>
    </source>
</evidence>
<dbReference type="EMBL" id="LWDX02007039">
    <property type="protein sequence ID" value="OEL37009.1"/>
    <property type="molecule type" value="Genomic_DNA"/>
</dbReference>
<comment type="pathway">
    <text evidence="2">Phospholipid metabolism; CDP-diacylglycerol biosynthesis; CDP-diacylglycerol from sn-glycerol 3-phosphate: step 2/3.</text>
</comment>
<evidence type="ECO:0000256" key="4">
    <source>
        <dbReference type="ARBA" id="ARBA00008655"/>
    </source>
</evidence>
<dbReference type="GO" id="GO:0016024">
    <property type="term" value="P:CDP-diacylglycerol biosynthetic process"/>
    <property type="evidence" value="ECO:0007669"/>
    <property type="project" value="UniProtKB-UniPathway"/>
</dbReference>
<keyword evidence="12" id="KW-1185">Reference proteome</keyword>
<evidence type="ECO:0000256" key="8">
    <source>
        <dbReference type="SAM" id="MobiDB-lite"/>
    </source>
</evidence>
<feature type="region of interest" description="Disordered" evidence="8">
    <location>
        <begin position="1"/>
        <end position="38"/>
    </location>
</feature>
<evidence type="ECO:0000256" key="9">
    <source>
        <dbReference type="SAM" id="Phobius"/>
    </source>
</evidence>
<dbReference type="InterPro" id="IPR002123">
    <property type="entry name" value="Plipid/glycerol_acylTrfase"/>
</dbReference>
<dbReference type="OrthoDB" id="189226at2759"/>
<dbReference type="GO" id="GO:0012505">
    <property type="term" value="C:endomembrane system"/>
    <property type="evidence" value="ECO:0007669"/>
    <property type="project" value="TreeGrafter"/>
</dbReference>
<reference evidence="11 12" key="1">
    <citation type="submission" date="2016-09" db="EMBL/GenBank/DDBJ databases">
        <title>The draft genome of Dichanthelium oligosanthes: A C3 panicoid grass species.</title>
        <authorList>
            <person name="Studer A.J."/>
            <person name="Schnable J.C."/>
            <person name="Brutnell T.P."/>
        </authorList>
    </citation>
    <scope>NUCLEOTIDE SEQUENCE [LARGE SCALE GENOMIC DNA]</scope>
    <source>
        <strain evidence="12">cv. Kellogg 1175</strain>
        <tissue evidence="11">Leaf</tissue>
    </source>
</reference>
<feature type="transmembrane region" description="Helical" evidence="9">
    <location>
        <begin position="47"/>
        <end position="68"/>
    </location>
</feature>
<sequence length="444" mass="50887">MECPSSTSSRGHHVNGNGKQSIDPPGPAIVKNGPRHRPLTPMRRCRGVLCLVIMLLTAFMMMVYLSPITTFLVRLFSVHYSRKSTCFLFGMWLAMWPFLFEKVNKTRFIFSGESVPPKERVLLFANHRTEVDWMYLWDFALRKGRLQCIKYMLKKSLMKLPVFNWSFHLIEFIPVERKWEIDEPIIRRRLSEFKTPRDPLWLAVFPEGTDYTEKKCIKSQEYAVEHGLPILKNVLLPKTKGFNCCLQELRSSLDADHEAKNPCCNLQVAFTVKLTNFAIFCFKDLTCSCVTCTFLIDAVYDITIAYKHRLPTFLDNVYGIDPSEVHIHINSIQVSDIPTSEDKVAGWLIERFQLKDELLSNFSTHGHFPNEGTEGDLSTLKCLANFTAVVGVTGILTYLTLFSSMWFKVFVVFSCTFLTVATCYSIHLPQLIGSPEVSTRAKEA</sequence>
<dbReference type="CDD" id="cd07990">
    <property type="entry name" value="LPLAT_LCLAT1-like"/>
    <property type="match status" value="1"/>
</dbReference>
<dbReference type="SMART" id="SM00563">
    <property type="entry name" value="PlsC"/>
    <property type="match status" value="1"/>
</dbReference>
<dbReference type="UniPathway" id="UPA00557">
    <property type="reaction ID" value="UER00613"/>
</dbReference>
<feature type="transmembrane region" description="Helical" evidence="9">
    <location>
        <begin position="382"/>
        <end position="399"/>
    </location>
</feature>
<evidence type="ECO:0000256" key="6">
    <source>
        <dbReference type="ARBA" id="ARBA00022679"/>
    </source>
</evidence>
<evidence type="ECO:0000256" key="3">
    <source>
        <dbReference type="ARBA" id="ARBA00005189"/>
    </source>
</evidence>
<dbReference type="Pfam" id="PF01553">
    <property type="entry name" value="Acyltransferase"/>
    <property type="match status" value="1"/>
</dbReference>
<protein>
    <recommendedName>
        <fullName evidence="5">1-acylglycerol-3-phosphate O-acyltransferase</fullName>
        <ecNumber evidence="5">2.3.1.51</ecNumber>
    </recommendedName>
</protein>
<dbReference type="Proteomes" id="UP000095767">
    <property type="component" value="Unassembled WGS sequence"/>
</dbReference>
<comment type="catalytic activity">
    <reaction evidence="1">
        <text>a 1-acyl-sn-glycero-3-phosphate + an acyl-CoA = a 1,2-diacyl-sn-glycero-3-phosphate + CoA</text>
        <dbReference type="Rhea" id="RHEA:19709"/>
        <dbReference type="ChEBI" id="CHEBI:57287"/>
        <dbReference type="ChEBI" id="CHEBI:57970"/>
        <dbReference type="ChEBI" id="CHEBI:58342"/>
        <dbReference type="ChEBI" id="CHEBI:58608"/>
        <dbReference type="EC" id="2.3.1.51"/>
    </reaction>
</comment>
<keyword evidence="9" id="KW-1133">Transmembrane helix</keyword>
<evidence type="ECO:0000256" key="2">
    <source>
        <dbReference type="ARBA" id="ARBA00004728"/>
    </source>
</evidence>
<gene>
    <name evidence="11" type="ORF">BAE44_0001974</name>
</gene>
<dbReference type="PANTHER" id="PTHR10983:SF28">
    <property type="entry name" value="1-ACYLGLYCEROL-3-PHOSPHATE O-ACYLTRANSFERASE"/>
    <property type="match status" value="1"/>
</dbReference>
<comment type="similarity">
    <text evidence="4">Belongs to the 1-acyl-sn-glycerol-3-phosphate acyltransferase family.</text>
</comment>
<keyword evidence="7 11" id="KW-0012">Acyltransferase</keyword>
<comment type="pathway">
    <text evidence="3">Lipid metabolism.</text>
</comment>
<evidence type="ECO:0000256" key="7">
    <source>
        <dbReference type="ARBA" id="ARBA00023315"/>
    </source>
</evidence>
<dbReference type="Pfam" id="PF16076">
    <property type="entry name" value="Acyltransf_C"/>
    <property type="match status" value="1"/>
</dbReference>
<dbReference type="EC" id="2.3.1.51" evidence="5"/>
<evidence type="ECO:0000256" key="1">
    <source>
        <dbReference type="ARBA" id="ARBA00001141"/>
    </source>
</evidence>
<evidence type="ECO:0000313" key="12">
    <source>
        <dbReference type="Proteomes" id="UP000095767"/>
    </source>
</evidence>
<feature type="domain" description="Phospholipid/glycerol acyltransferase" evidence="10">
    <location>
        <begin position="121"/>
        <end position="235"/>
    </location>
</feature>
<proteinExistence type="inferred from homology"/>
<evidence type="ECO:0000259" key="10">
    <source>
        <dbReference type="SMART" id="SM00563"/>
    </source>
</evidence>
<organism evidence="11 12">
    <name type="scientific">Dichanthelium oligosanthes</name>
    <dbReference type="NCBI Taxonomy" id="888268"/>
    <lineage>
        <taxon>Eukaryota</taxon>
        <taxon>Viridiplantae</taxon>
        <taxon>Streptophyta</taxon>
        <taxon>Embryophyta</taxon>
        <taxon>Tracheophyta</taxon>
        <taxon>Spermatophyta</taxon>
        <taxon>Magnoliopsida</taxon>
        <taxon>Liliopsida</taxon>
        <taxon>Poales</taxon>
        <taxon>Poaceae</taxon>
        <taxon>PACMAD clade</taxon>
        <taxon>Panicoideae</taxon>
        <taxon>Panicodae</taxon>
        <taxon>Paniceae</taxon>
        <taxon>Dichantheliinae</taxon>
        <taxon>Dichanthelium</taxon>
    </lineage>
</organism>
<name>A0A1E5WHY0_9POAL</name>
<dbReference type="STRING" id="888268.A0A1E5WHY0"/>
<feature type="transmembrane region" description="Helical" evidence="9">
    <location>
        <begin position="405"/>
        <end position="426"/>
    </location>
</feature>
<keyword evidence="9" id="KW-0472">Membrane</keyword>
<dbReference type="GO" id="GO:0003841">
    <property type="term" value="F:1-acylglycerol-3-phosphate O-acyltransferase activity"/>
    <property type="evidence" value="ECO:0007669"/>
    <property type="project" value="UniProtKB-EC"/>
</dbReference>
<evidence type="ECO:0000313" key="11">
    <source>
        <dbReference type="EMBL" id="OEL37009.1"/>
    </source>
</evidence>
<dbReference type="PANTHER" id="PTHR10983">
    <property type="entry name" value="1-ACYLGLYCEROL-3-PHOSPHATE ACYLTRANSFERASE-RELATED"/>
    <property type="match status" value="1"/>
</dbReference>
<keyword evidence="6 11" id="KW-0808">Transferase</keyword>
<comment type="caution">
    <text evidence="11">The sequence shown here is derived from an EMBL/GenBank/DDBJ whole genome shotgun (WGS) entry which is preliminary data.</text>
</comment>
<dbReference type="AlphaFoldDB" id="A0A1E5WHY0"/>
<dbReference type="SUPFAM" id="SSF69593">
    <property type="entry name" value="Glycerol-3-phosphate (1)-acyltransferase"/>
    <property type="match status" value="1"/>
</dbReference>
<dbReference type="InterPro" id="IPR032098">
    <property type="entry name" value="Acyltransf_C"/>
</dbReference>